<evidence type="ECO:0000313" key="7">
    <source>
        <dbReference type="EMBL" id="KAH6695466.1"/>
    </source>
</evidence>
<dbReference type="GO" id="GO:0010133">
    <property type="term" value="P:L-proline catabolic process to L-glutamate"/>
    <property type="evidence" value="ECO:0007669"/>
    <property type="project" value="TreeGrafter"/>
</dbReference>
<accession>A0A9P8VLQ0</accession>
<keyword evidence="5" id="KW-0285">Flavoprotein</keyword>
<keyword evidence="8" id="KW-1185">Reference proteome</keyword>
<comment type="function">
    <text evidence="5">Converts proline to delta-1-pyrroline-5-carboxylate.</text>
</comment>
<dbReference type="Gene3D" id="3.20.20.220">
    <property type="match status" value="1"/>
</dbReference>
<dbReference type="GO" id="GO:0071949">
    <property type="term" value="F:FAD binding"/>
    <property type="evidence" value="ECO:0007669"/>
    <property type="project" value="TreeGrafter"/>
</dbReference>
<dbReference type="AlphaFoldDB" id="A0A9P8VLQ0"/>
<keyword evidence="3 5" id="KW-0560">Oxidoreductase</keyword>
<evidence type="ECO:0000256" key="2">
    <source>
        <dbReference type="ARBA" id="ARBA00012695"/>
    </source>
</evidence>
<protein>
    <recommendedName>
        <fullName evidence="2 5">Proline dehydrogenase</fullName>
        <ecNumber evidence="2 5">1.5.5.2</ecNumber>
    </recommendedName>
</protein>
<comment type="similarity">
    <text evidence="1 5">Belongs to the proline oxidase family.</text>
</comment>
<feature type="domain" description="Proline dehydrogenase" evidence="6">
    <location>
        <begin position="119"/>
        <end position="475"/>
    </location>
</feature>
<dbReference type="Pfam" id="PF01619">
    <property type="entry name" value="Pro_dh"/>
    <property type="match status" value="1"/>
</dbReference>
<proteinExistence type="inferred from homology"/>
<comment type="cofactor">
    <cofactor evidence="5">
        <name>FAD</name>
        <dbReference type="ChEBI" id="CHEBI:57692"/>
    </cofactor>
</comment>
<evidence type="ECO:0000256" key="5">
    <source>
        <dbReference type="RuleBase" id="RU364054"/>
    </source>
</evidence>
<dbReference type="InterPro" id="IPR015659">
    <property type="entry name" value="Proline_oxidase"/>
</dbReference>
<comment type="caution">
    <text evidence="7">The sequence shown here is derived from an EMBL/GenBank/DDBJ whole genome shotgun (WGS) entry which is preliminary data.</text>
</comment>
<dbReference type="PANTHER" id="PTHR13914:SF30">
    <property type="entry name" value="PROLINE DEHYDROGENASE"/>
    <property type="match status" value="1"/>
</dbReference>
<dbReference type="PANTHER" id="PTHR13914">
    <property type="entry name" value="PROLINE OXIDASE"/>
    <property type="match status" value="1"/>
</dbReference>
<evidence type="ECO:0000313" key="8">
    <source>
        <dbReference type="Proteomes" id="UP000770015"/>
    </source>
</evidence>
<dbReference type="EMBL" id="JAGSXJ010000002">
    <property type="protein sequence ID" value="KAH6695466.1"/>
    <property type="molecule type" value="Genomic_DNA"/>
</dbReference>
<sequence length="495" mass="53621">MASIHSSPSRQLTPSSSRENLVAAPQNTMPSIPPLPPAAPQTADAPLAVLPLHMILRSLLTTTVSSSPVLLPPSLAIMSLLANTTLAPLNPDHNPALRWFMKKTFYAQFCAGETPDEVAETIARLKAIGFTGVILGYAKEVVLTEEQTRELASCGDGEEAEACIRDEITPWARGTKETVDLASPGDFVALKFTGAGRQALFSLSERLPPSEALAQAIDEVCARAATRGVRLLFDAEQAAVQDGIDDWTLEYMEKFNTNPGRATIYGTYQAYRKSTPHTLATHLAAAQQNGFTLGVKLVRGAYLGSDPRELFHDTKAETDEAYNSIAQSLLRREWGPVLRPADVGEKIETTGFPRVSMVLASHNAESVRRGRAICDAGEAGIQVAFGQLQGMADEVSCELVSATKAGPRGSAPEEVAVAERADGMETEADAVAGWRARNARTLDAYKYLVWGSTGDCMKYLLRRAHENRDAVQRTRAGRDAMWTEVVRRTRKALAL</sequence>
<dbReference type="InterPro" id="IPR029041">
    <property type="entry name" value="FAD-linked_oxidoreductase-like"/>
</dbReference>
<gene>
    <name evidence="7" type="ORF">F5X68DRAFT_219882</name>
</gene>
<evidence type="ECO:0000256" key="3">
    <source>
        <dbReference type="ARBA" id="ARBA00023002"/>
    </source>
</evidence>
<comment type="catalytic activity">
    <reaction evidence="5">
        <text>L-proline + a quinone = (S)-1-pyrroline-5-carboxylate + a quinol + H(+)</text>
        <dbReference type="Rhea" id="RHEA:23784"/>
        <dbReference type="ChEBI" id="CHEBI:15378"/>
        <dbReference type="ChEBI" id="CHEBI:17388"/>
        <dbReference type="ChEBI" id="CHEBI:24646"/>
        <dbReference type="ChEBI" id="CHEBI:60039"/>
        <dbReference type="ChEBI" id="CHEBI:132124"/>
        <dbReference type="EC" id="1.5.5.2"/>
    </reaction>
</comment>
<evidence type="ECO:0000259" key="6">
    <source>
        <dbReference type="Pfam" id="PF01619"/>
    </source>
</evidence>
<dbReference type="GO" id="GO:0004657">
    <property type="term" value="F:proline dehydrogenase activity"/>
    <property type="evidence" value="ECO:0007669"/>
    <property type="project" value="UniProtKB-EC"/>
</dbReference>
<name>A0A9P8VLQ0_9PEZI</name>
<dbReference type="GO" id="GO:0005739">
    <property type="term" value="C:mitochondrion"/>
    <property type="evidence" value="ECO:0007669"/>
    <property type="project" value="TreeGrafter"/>
</dbReference>
<organism evidence="7 8">
    <name type="scientific">Plectosphaerella plurivora</name>
    <dbReference type="NCBI Taxonomy" id="936078"/>
    <lineage>
        <taxon>Eukaryota</taxon>
        <taxon>Fungi</taxon>
        <taxon>Dikarya</taxon>
        <taxon>Ascomycota</taxon>
        <taxon>Pezizomycotina</taxon>
        <taxon>Sordariomycetes</taxon>
        <taxon>Hypocreomycetidae</taxon>
        <taxon>Glomerellales</taxon>
        <taxon>Plectosphaerellaceae</taxon>
        <taxon>Plectosphaerella</taxon>
    </lineage>
</organism>
<dbReference type="OrthoDB" id="5464at2759"/>
<reference evidence="7" key="1">
    <citation type="journal article" date="2021" name="Nat. Commun.">
        <title>Genetic determinants of endophytism in the Arabidopsis root mycobiome.</title>
        <authorList>
            <person name="Mesny F."/>
            <person name="Miyauchi S."/>
            <person name="Thiergart T."/>
            <person name="Pickel B."/>
            <person name="Atanasova L."/>
            <person name="Karlsson M."/>
            <person name="Huettel B."/>
            <person name="Barry K.W."/>
            <person name="Haridas S."/>
            <person name="Chen C."/>
            <person name="Bauer D."/>
            <person name="Andreopoulos W."/>
            <person name="Pangilinan J."/>
            <person name="LaButti K."/>
            <person name="Riley R."/>
            <person name="Lipzen A."/>
            <person name="Clum A."/>
            <person name="Drula E."/>
            <person name="Henrissat B."/>
            <person name="Kohler A."/>
            <person name="Grigoriev I.V."/>
            <person name="Martin F.M."/>
            <person name="Hacquard S."/>
        </authorList>
    </citation>
    <scope>NUCLEOTIDE SEQUENCE</scope>
    <source>
        <strain evidence="7">MPI-SDFR-AT-0117</strain>
    </source>
</reference>
<evidence type="ECO:0000256" key="1">
    <source>
        <dbReference type="ARBA" id="ARBA00005869"/>
    </source>
</evidence>
<keyword evidence="4 5" id="KW-0642">Proline metabolism</keyword>
<dbReference type="SUPFAM" id="SSF51730">
    <property type="entry name" value="FAD-linked oxidoreductase"/>
    <property type="match status" value="1"/>
</dbReference>
<evidence type="ECO:0000256" key="4">
    <source>
        <dbReference type="ARBA" id="ARBA00023062"/>
    </source>
</evidence>
<dbReference type="EC" id="1.5.5.2" evidence="2 5"/>
<dbReference type="Proteomes" id="UP000770015">
    <property type="component" value="Unassembled WGS sequence"/>
</dbReference>
<dbReference type="InterPro" id="IPR002872">
    <property type="entry name" value="Proline_DH_dom"/>
</dbReference>
<keyword evidence="5" id="KW-0274">FAD</keyword>